<dbReference type="Proteomes" id="UP000261257">
    <property type="component" value="Unassembled WGS sequence"/>
</dbReference>
<keyword evidence="2 7" id="KW-0813">Transport</keyword>
<feature type="transmembrane region" description="Helical" evidence="7">
    <location>
        <begin position="12"/>
        <end position="32"/>
    </location>
</feature>
<evidence type="ECO:0000256" key="5">
    <source>
        <dbReference type="ARBA" id="ARBA00022989"/>
    </source>
</evidence>
<dbReference type="InterPro" id="IPR000515">
    <property type="entry name" value="MetI-like"/>
</dbReference>
<reference evidence="9 13" key="1">
    <citation type="submission" date="2015-09" db="EMBL/GenBank/DDBJ databases">
        <authorList>
            <consortium name="Pathogen Informatics"/>
        </authorList>
    </citation>
    <scope>NUCLEOTIDE SEQUENCE [LARGE SCALE GENOMIC DNA]</scope>
    <source>
        <strain evidence="9 13">2789STDY5608850</strain>
    </source>
</reference>
<feature type="transmembrane region" description="Helical" evidence="7">
    <location>
        <begin position="73"/>
        <end position="94"/>
    </location>
</feature>
<evidence type="ECO:0000313" key="13">
    <source>
        <dbReference type="Proteomes" id="UP000095651"/>
    </source>
</evidence>
<dbReference type="PANTHER" id="PTHR30193">
    <property type="entry name" value="ABC TRANSPORTER PERMEASE PROTEIN"/>
    <property type="match status" value="1"/>
</dbReference>
<accession>A0A174KF09</accession>
<keyword evidence="6 7" id="KW-0472">Membrane</keyword>
<organism evidence="9 13">
    <name type="scientific">Hungatella hathewayi</name>
    <dbReference type="NCBI Taxonomy" id="154046"/>
    <lineage>
        <taxon>Bacteria</taxon>
        <taxon>Bacillati</taxon>
        <taxon>Bacillota</taxon>
        <taxon>Clostridia</taxon>
        <taxon>Lachnospirales</taxon>
        <taxon>Lachnospiraceae</taxon>
        <taxon>Hungatella</taxon>
    </lineage>
</organism>
<evidence type="ECO:0000256" key="1">
    <source>
        <dbReference type="ARBA" id="ARBA00004651"/>
    </source>
</evidence>
<dbReference type="Gene3D" id="1.10.3720.10">
    <property type="entry name" value="MetI-like"/>
    <property type="match status" value="1"/>
</dbReference>
<evidence type="ECO:0000313" key="16">
    <source>
        <dbReference type="Proteomes" id="UP000263014"/>
    </source>
</evidence>
<evidence type="ECO:0000313" key="9">
    <source>
        <dbReference type="EMBL" id="CUP10482.1"/>
    </source>
</evidence>
<comment type="similarity">
    <text evidence="7">Belongs to the binding-protein-dependent transport system permease family.</text>
</comment>
<evidence type="ECO:0000256" key="2">
    <source>
        <dbReference type="ARBA" id="ARBA00022448"/>
    </source>
</evidence>
<dbReference type="EMBL" id="CYZE01000018">
    <property type="protein sequence ID" value="CUP10482.1"/>
    <property type="molecule type" value="Genomic_DNA"/>
</dbReference>
<dbReference type="EMBL" id="QSSQ01000026">
    <property type="protein sequence ID" value="RGM00500.1"/>
    <property type="molecule type" value="Genomic_DNA"/>
</dbReference>
<dbReference type="PROSITE" id="PS50928">
    <property type="entry name" value="ABC_TM1"/>
    <property type="match status" value="1"/>
</dbReference>
<feature type="transmembrane region" description="Helical" evidence="7">
    <location>
        <begin position="265"/>
        <end position="287"/>
    </location>
</feature>
<feature type="transmembrane region" description="Helical" evidence="7">
    <location>
        <begin position="213"/>
        <end position="235"/>
    </location>
</feature>
<dbReference type="EMBL" id="QSON01000010">
    <property type="protein sequence ID" value="RGJ00881.1"/>
    <property type="molecule type" value="Genomic_DNA"/>
</dbReference>
<dbReference type="Proteomes" id="UP000095651">
    <property type="component" value="Unassembled WGS sequence"/>
</dbReference>
<dbReference type="AlphaFoldDB" id="A0A174KF09"/>
<comment type="subcellular location">
    <subcellularLocation>
        <location evidence="1 7">Cell membrane</location>
        <topology evidence="1 7">Multi-pass membrane protein</topology>
    </subcellularLocation>
</comment>
<dbReference type="Proteomes" id="UP000261023">
    <property type="component" value="Unassembled WGS sequence"/>
</dbReference>
<evidence type="ECO:0000259" key="8">
    <source>
        <dbReference type="PROSITE" id="PS50928"/>
    </source>
</evidence>
<dbReference type="SUPFAM" id="SSF161098">
    <property type="entry name" value="MetI-like"/>
    <property type="match status" value="1"/>
</dbReference>
<evidence type="ECO:0000256" key="4">
    <source>
        <dbReference type="ARBA" id="ARBA00022692"/>
    </source>
</evidence>
<dbReference type="CDD" id="cd06261">
    <property type="entry name" value="TM_PBP2"/>
    <property type="match status" value="1"/>
</dbReference>
<evidence type="ECO:0000256" key="3">
    <source>
        <dbReference type="ARBA" id="ARBA00022475"/>
    </source>
</evidence>
<protein>
    <submittedName>
        <fullName evidence="9">Permease component of ABC-type sugar transporter</fullName>
    </submittedName>
    <submittedName>
        <fullName evidence="10">Sugar ABC transporter permease</fullName>
    </submittedName>
</protein>
<feature type="transmembrane region" description="Helical" evidence="7">
    <location>
        <begin position="106"/>
        <end position="126"/>
    </location>
</feature>
<evidence type="ECO:0000313" key="15">
    <source>
        <dbReference type="Proteomes" id="UP000261257"/>
    </source>
</evidence>
<dbReference type="EMBL" id="QTJW01000009">
    <property type="protein sequence ID" value="RGD69818.1"/>
    <property type="molecule type" value="Genomic_DNA"/>
</dbReference>
<evidence type="ECO:0000313" key="11">
    <source>
        <dbReference type="EMBL" id="RGJ00881.1"/>
    </source>
</evidence>
<keyword evidence="9" id="KW-0762">Sugar transport</keyword>
<dbReference type="OrthoDB" id="42615at2"/>
<evidence type="ECO:0000313" key="14">
    <source>
        <dbReference type="Proteomes" id="UP000261023"/>
    </source>
</evidence>
<dbReference type="GO" id="GO:0055085">
    <property type="term" value="P:transmembrane transport"/>
    <property type="evidence" value="ECO:0007669"/>
    <property type="project" value="InterPro"/>
</dbReference>
<feature type="domain" description="ABC transmembrane type-1" evidence="8">
    <location>
        <begin position="69"/>
        <end position="284"/>
    </location>
</feature>
<feature type="transmembrane region" description="Helical" evidence="7">
    <location>
        <begin position="154"/>
        <end position="179"/>
    </location>
</feature>
<keyword evidence="5 7" id="KW-1133">Transmembrane helix</keyword>
<evidence type="ECO:0000313" key="10">
    <source>
        <dbReference type="EMBL" id="RGD69818.1"/>
    </source>
</evidence>
<evidence type="ECO:0000256" key="7">
    <source>
        <dbReference type="RuleBase" id="RU363032"/>
    </source>
</evidence>
<dbReference type="PANTHER" id="PTHR30193:SF37">
    <property type="entry name" value="INNER MEMBRANE ABC TRANSPORTER PERMEASE PROTEIN YCJO"/>
    <property type="match status" value="1"/>
</dbReference>
<dbReference type="GO" id="GO:0005886">
    <property type="term" value="C:plasma membrane"/>
    <property type="evidence" value="ECO:0007669"/>
    <property type="project" value="UniProtKB-SubCell"/>
</dbReference>
<dbReference type="RefSeq" id="WP_002602754.1">
    <property type="nucleotide sequence ID" value="NZ_CABIXC010000018.1"/>
</dbReference>
<gene>
    <name evidence="9" type="primary">ugpA_74</name>
    <name evidence="10" type="ORF">DWX31_14565</name>
    <name evidence="12" type="ORF">DXC39_21285</name>
    <name evidence="11" type="ORF">DXD79_20545</name>
    <name evidence="9" type="ORF">ERS852407_04979</name>
</gene>
<name>A0A174KF09_9FIRM</name>
<proteinExistence type="inferred from homology"/>
<dbReference type="Proteomes" id="UP000263014">
    <property type="component" value="Unassembled WGS sequence"/>
</dbReference>
<evidence type="ECO:0000256" key="6">
    <source>
        <dbReference type="ARBA" id="ARBA00023136"/>
    </source>
</evidence>
<dbReference type="Pfam" id="PF00528">
    <property type="entry name" value="BPD_transp_1"/>
    <property type="match status" value="1"/>
</dbReference>
<reference evidence="14 15" key="2">
    <citation type="submission" date="2018-08" db="EMBL/GenBank/DDBJ databases">
        <title>A genome reference for cultivated species of the human gut microbiota.</title>
        <authorList>
            <person name="Zou Y."/>
            <person name="Xue W."/>
            <person name="Luo G."/>
        </authorList>
    </citation>
    <scope>NUCLEOTIDE SEQUENCE [LARGE SCALE GENOMIC DNA]</scope>
    <source>
        <strain evidence="10 14">AF19-13AC</strain>
        <strain evidence="12 15">TF05-11AC</strain>
        <strain evidence="11 16">TM09-12</strain>
    </source>
</reference>
<dbReference type="InterPro" id="IPR035906">
    <property type="entry name" value="MetI-like_sf"/>
</dbReference>
<sequence length="295" mass="33377">MNKRKYKNYLWGYFFVAPTIIGLLILNIYPIFKTLLLSFSASTGFEEYVFSGLNNFTRVLKDREVWIGLRNTLIFSAVSVPGGIFISLLLAWLMSKEIRGRSVYRVIYFTPMVAAPAAVTMVWAWLYNSEFGFLNYVIKSLGGATHSWLHDPKYALMSVIIIAIWGGLGQQIIILIVAITNVPRVYYEAAEIDGAGGFVKLFKITVPLISPSVFFLTITGFIGSLTQFDLIYMLYNANTSKAMDSVRTIMYQYYRQAFVVQDKPYASAISIVALCLILIFTGLQFVAQKKIVHYE</sequence>
<keyword evidence="3" id="KW-1003">Cell membrane</keyword>
<keyword evidence="4 7" id="KW-0812">Transmembrane</keyword>
<dbReference type="InterPro" id="IPR051393">
    <property type="entry name" value="ABC_transporter_permease"/>
</dbReference>
<evidence type="ECO:0000313" key="12">
    <source>
        <dbReference type="EMBL" id="RGM00500.1"/>
    </source>
</evidence>